<name>A0A418PVI0_9BACT</name>
<dbReference type="InterPro" id="IPR009056">
    <property type="entry name" value="Cyt_c-like_dom"/>
</dbReference>
<comment type="caution">
    <text evidence="6">The sequence shown here is derived from an EMBL/GenBank/DDBJ whole genome shotgun (WGS) entry which is preliminary data.</text>
</comment>
<evidence type="ECO:0000313" key="6">
    <source>
        <dbReference type="EMBL" id="RIW17496.1"/>
    </source>
</evidence>
<dbReference type="Pfam" id="PF00034">
    <property type="entry name" value="Cytochrom_C"/>
    <property type="match status" value="1"/>
</dbReference>
<keyword evidence="1 4" id="KW-0349">Heme</keyword>
<protein>
    <submittedName>
        <fullName evidence="6">Heme-binding domain protein</fullName>
    </submittedName>
</protein>
<dbReference type="InterPro" id="IPR011041">
    <property type="entry name" value="Quinoprot_gluc/sorb_DH_b-prop"/>
</dbReference>
<dbReference type="OrthoDB" id="9811395at2"/>
<dbReference type="GO" id="GO:0009055">
    <property type="term" value="F:electron transfer activity"/>
    <property type="evidence" value="ECO:0007669"/>
    <property type="project" value="InterPro"/>
</dbReference>
<dbReference type="InterPro" id="IPR013427">
    <property type="entry name" value="Haem-bd_dom_put"/>
</dbReference>
<accession>A0A418PVI0</accession>
<dbReference type="PROSITE" id="PS51007">
    <property type="entry name" value="CYTC"/>
    <property type="match status" value="1"/>
</dbReference>
<dbReference type="SUPFAM" id="SSF50952">
    <property type="entry name" value="Soluble quinoprotein glucose dehydrogenase"/>
    <property type="match status" value="1"/>
</dbReference>
<dbReference type="Pfam" id="PF23500">
    <property type="entry name" value="DUF7133"/>
    <property type="match status" value="1"/>
</dbReference>
<organism evidence="6 7">
    <name type="scientific">Algoriphagus lacus</name>
    <dbReference type="NCBI Taxonomy" id="2056311"/>
    <lineage>
        <taxon>Bacteria</taxon>
        <taxon>Pseudomonadati</taxon>
        <taxon>Bacteroidota</taxon>
        <taxon>Cytophagia</taxon>
        <taxon>Cytophagales</taxon>
        <taxon>Cyclobacteriaceae</taxon>
        <taxon>Algoriphagus</taxon>
    </lineage>
</organism>
<dbReference type="Gene3D" id="2.120.10.30">
    <property type="entry name" value="TolB, C-terminal domain"/>
    <property type="match status" value="1"/>
</dbReference>
<dbReference type="GO" id="GO:0020037">
    <property type="term" value="F:heme binding"/>
    <property type="evidence" value="ECO:0007669"/>
    <property type="project" value="InterPro"/>
</dbReference>
<dbReference type="AlphaFoldDB" id="A0A418PVI0"/>
<dbReference type="PANTHER" id="PTHR33546:SF1">
    <property type="entry name" value="LARGE, MULTIFUNCTIONAL SECRETED PROTEIN"/>
    <property type="match status" value="1"/>
</dbReference>
<keyword evidence="3 4" id="KW-0408">Iron</keyword>
<sequence length="513" mass="56196">MAAGCSSPKPEAYLAYEDTTAAVYGPYRVIKLPIDKGVKVLNPVQISQGPGGKIFAANQSGELYTLQDSDGDGLEDEALLFADLNELGLVSPAGFAHKGDTVFVGTRSEIRAFRDIDQDGKADTSWTFFNKIPVSEHPYEWTSSLNFGPDGWLYFVLTTDSFNPGASPDPEGLRGSILKVSPDGQQYEIVATGIRSIHGMNFNPDGELFFADNKGGGNSTEELNLLQAGKFYGHNPKKYEGKYDTLTPPVFSLENEIAPSGIEFNSAENDFGGTGGNLFVAFYGPGERWNRGGIGRVKIEKTEQGYQFEEFPVADIPKLSDLTFGKDGSLYLAQHGISDYWYNPTEEKTGAFYKVIYDPDLVGKHPVKKEIKEENFSNASLENGKQLFAIRACSACHGVDGTTDLIGPNLKGAGKEFSLEEFLEEIKEPSKRIKPSMIATRITLKDGKVLLGRVVYTDTNQVSIMLVGNQVVQVPKSEIQSAEDELKSLMYENLLAGLSEEEIKNLLNYLSSL</sequence>
<dbReference type="SUPFAM" id="SSF46626">
    <property type="entry name" value="Cytochrome c"/>
    <property type="match status" value="1"/>
</dbReference>
<evidence type="ECO:0000313" key="7">
    <source>
        <dbReference type="Proteomes" id="UP000283522"/>
    </source>
</evidence>
<dbReference type="Proteomes" id="UP000283522">
    <property type="component" value="Unassembled WGS sequence"/>
</dbReference>
<keyword evidence="7" id="KW-1185">Reference proteome</keyword>
<evidence type="ECO:0000256" key="4">
    <source>
        <dbReference type="PROSITE-ProRule" id="PRU00433"/>
    </source>
</evidence>
<gene>
    <name evidence="6" type="ORF">D0X99_04295</name>
</gene>
<dbReference type="InterPro" id="IPR055557">
    <property type="entry name" value="DUF7133"/>
</dbReference>
<feature type="domain" description="Cytochrome c" evidence="5">
    <location>
        <begin position="379"/>
        <end position="513"/>
    </location>
</feature>
<keyword evidence="2 4" id="KW-0479">Metal-binding</keyword>
<dbReference type="InterPro" id="IPR011042">
    <property type="entry name" value="6-blade_b-propeller_TolB-like"/>
</dbReference>
<dbReference type="EMBL" id="QXML01000002">
    <property type="protein sequence ID" value="RIW17496.1"/>
    <property type="molecule type" value="Genomic_DNA"/>
</dbReference>
<evidence type="ECO:0000256" key="3">
    <source>
        <dbReference type="ARBA" id="ARBA00023004"/>
    </source>
</evidence>
<dbReference type="Gene3D" id="1.10.760.10">
    <property type="entry name" value="Cytochrome c-like domain"/>
    <property type="match status" value="1"/>
</dbReference>
<evidence type="ECO:0000256" key="1">
    <source>
        <dbReference type="ARBA" id="ARBA00022617"/>
    </source>
</evidence>
<dbReference type="PANTHER" id="PTHR33546">
    <property type="entry name" value="LARGE, MULTIFUNCTIONAL SECRETED PROTEIN-RELATED"/>
    <property type="match status" value="1"/>
</dbReference>
<dbReference type="InterPro" id="IPR036909">
    <property type="entry name" value="Cyt_c-like_dom_sf"/>
</dbReference>
<reference evidence="6 7" key="1">
    <citation type="submission" date="2018-09" db="EMBL/GenBank/DDBJ databases">
        <authorList>
            <person name="Wang X."/>
            <person name="Du Z."/>
        </authorList>
    </citation>
    <scope>NUCLEOTIDE SEQUENCE [LARGE SCALE GENOMIC DNA]</scope>
    <source>
        <strain evidence="6 7">N3</strain>
    </source>
</reference>
<dbReference type="GO" id="GO:0046872">
    <property type="term" value="F:metal ion binding"/>
    <property type="evidence" value="ECO:0007669"/>
    <property type="project" value="UniProtKB-KW"/>
</dbReference>
<evidence type="ECO:0000256" key="2">
    <source>
        <dbReference type="ARBA" id="ARBA00022723"/>
    </source>
</evidence>
<proteinExistence type="predicted"/>
<dbReference type="NCBIfam" id="TIGR02603">
    <property type="entry name" value="CxxCH_TIGR02603"/>
    <property type="match status" value="1"/>
</dbReference>
<evidence type="ECO:0000259" key="5">
    <source>
        <dbReference type="PROSITE" id="PS51007"/>
    </source>
</evidence>